<protein>
    <submittedName>
        <fullName evidence="7">Cytoplasmic linker associated protein 1</fullName>
    </submittedName>
</protein>
<dbReference type="InterPro" id="IPR048491">
    <property type="entry name" value="XMAP215_CLASP_TOG"/>
</dbReference>
<feature type="transmembrane region" description="Helical" evidence="5">
    <location>
        <begin position="1367"/>
        <end position="1386"/>
    </location>
</feature>
<evidence type="ECO:0000256" key="2">
    <source>
        <dbReference type="ARBA" id="ARBA00022490"/>
    </source>
</evidence>
<evidence type="ECO:0000259" key="6">
    <source>
        <dbReference type="SMART" id="SM01349"/>
    </source>
</evidence>
<dbReference type="SUPFAM" id="SSF48371">
    <property type="entry name" value="ARM repeat"/>
    <property type="match status" value="1"/>
</dbReference>
<feature type="compositionally biased region" description="Polar residues" evidence="4">
    <location>
        <begin position="472"/>
        <end position="482"/>
    </location>
</feature>
<dbReference type="GO" id="GO:0043515">
    <property type="term" value="F:kinetochore binding"/>
    <property type="evidence" value="ECO:0007669"/>
    <property type="project" value="TreeGrafter"/>
</dbReference>
<dbReference type="GO" id="GO:0005881">
    <property type="term" value="C:cytoplasmic microtubule"/>
    <property type="evidence" value="ECO:0007669"/>
    <property type="project" value="TreeGrafter"/>
</dbReference>
<feature type="compositionally biased region" description="Low complexity" evidence="4">
    <location>
        <begin position="483"/>
        <end position="492"/>
    </location>
</feature>
<feature type="region of interest" description="Disordered" evidence="4">
    <location>
        <begin position="450"/>
        <end position="665"/>
    </location>
</feature>
<dbReference type="GO" id="GO:0040001">
    <property type="term" value="P:establishment of mitotic spindle localization"/>
    <property type="evidence" value="ECO:0007669"/>
    <property type="project" value="TreeGrafter"/>
</dbReference>
<dbReference type="FunFam" id="1.25.10.10:FF:000001">
    <property type="entry name" value="CLIP-associating protein 1 isoform 2"/>
    <property type="match status" value="1"/>
</dbReference>
<keyword evidence="5" id="KW-0472">Membrane</keyword>
<evidence type="ECO:0000313" key="7">
    <source>
        <dbReference type="Ensembl" id="ENSCCRP00020045021.1"/>
    </source>
</evidence>
<sequence length="1387" mass="155430">MEPNMEYIVAQVTQKEVGRRFQVGPEIIDYIVDRQKSHDLEHDQSMLDRMVDSLATSWVNASNFKVALLGMDIVSALVTRLQERFRTQIGTVLPSLIDRLGDSKDQVRDQAQSLLLKIMDQAASPQYVWDRMPAGFRHKNSRTREAVCFCLISTLNVYEPIFYQSVLLNRVLQRTVLLWFKASVRDGAMNCLVEIYRHVGERVRVDLGKKGLPQSRLNVIFSRFDEVQRSGNMILSSGESVLLYWISGAGAVDEEDFIRAFEDVPTVQIYSARELEDSMNKIREILSDDKHDWEHLYLISLSLYLNSEHLSSVLGNRFDHGAENIMPTLLNLVPNSAKVMATSGMAAIRLIIREMFPLTYRRCYDFLDLLLQEWQTNSLERHVPVLMETIKKGVHDADSEARSIARKCYWGFHAHFSKEAELLFQALELTYQKALQSHLKSSDSIMSLAQSDRSSSSSQESLHRPLSAKTPVGSTLSKTKAVSSRGSSSLQRSRSDVDVNAAARVKSRMPAVPAAAPFSSTAALPPGSYASLGRVRMRRQSSEAVPGGGASVTDSRGRSRAKAVSQSQRSRSANPVGAGSRSSSPGKLLARSSGRIPRSAGSARAPADGRSKIPRSQGCSRETSPSRTRNVRASRIPRPSMSQGCSRDTSRESSRDTSPARGFSPLDRFGLIHQARISASVNAMRVLDTGTEVEAAVADALLLGDSRDKRRQVRRRYESPGMYSDDDANSDASSACSERSFSSRNGGAPQYLRQTEDMAEILNHCASSNWSERKEGLLGLQSLLKSQRVLSRVELKRLCEIFTRMFADPHSKVFSLFLETLLDFIMLHREDLQDWLFVLLTQLLKKMGADLLGSVQAKVQQALDVTRDSFPYDQQFNILMRFIVDQTQTPNLKVKVAILKYIESLARQMDPSDFMNSSETRLAVSRIITWTTEPKSLDVRKAAQMVLIALFELNTPEFTMLLGALPKTFQDGATKLLQSHLKNSSTSQASPSSSVGRTPPRHPVTRSSPLTSPTKSSQPGLSPSRLWGWSSKPSSNLPYPHPSPATPPLRAYRRAYSPSMLEYDTENINSEETFSSLRGVTEAIQSFSFRSQEDITEPVKRDGKREDTVSTSPCKTTGVDPRLSAGVMEGGRTALDNKTSLLNTPSPRSFSSPWAREYNPYNYSDSISTYEKGALAVFDDLNLTKMRNVERPRQHLEMIGDLLKELSNHSERVEERRAALLELLKVTRDDSLVVWEEHFKTMLLLLLETLGDRDHTIRALALRVLKEIMRSQPARFKNYAELTIMKTLEAHKDCHKEVVRAAEEMASTLAVSIHSEQCIKVLCPIIQTAGYPINLAAIKMQTKVIERIPQDSLIQLLPDIIPGLLQVHTHTHFCSIFCLIYLIFYFK</sequence>
<keyword evidence="5" id="KW-1133">Transmembrane helix</keyword>
<proteinExistence type="predicted"/>
<keyword evidence="3" id="KW-0206">Cytoskeleton</keyword>
<dbReference type="Gene3D" id="1.25.10.10">
    <property type="entry name" value="Leucine-rich Repeat Variant"/>
    <property type="match status" value="5"/>
</dbReference>
<dbReference type="GO" id="GO:0008017">
    <property type="term" value="F:microtubule binding"/>
    <property type="evidence" value="ECO:0007669"/>
    <property type="project" value="TreeGrafter"/>
</dbReference>
<feature type="compositionally biased region" description="Low complexity" evidence="4">
    <location>
        <begin position="450"/>
        <end position="467"/>
    </location>
</feature>
<dbReference type="GO" id="GO:0072686">
    <property type="term" value="C:mitotic spindle"/>
    <property type="evidence" value="ECO:0007669"/>
    <property type="project" value="TreeGrafter"/>
</dbReference>
<dbReference type="GO" id="GO:0045180">
    <property type="term" value="C:basal cortex"/>
    <property type="evidence" value="ECO:0007669"/>
    <property type="project" value="TreeGrafter"/>
</dbReference>
<evidence type="ECO:0000256" key="4">
    <source>
        <dbReference type="SAM" id="MobiDB-lite"/>
    </source>
</evidence>
<dbReference type="GO" id="GO:0000776">
    <property type="term" value="C:kinetochore"/>
    <property type="evidence" value="ECO:0007669"/>
    <property type="project" value="UniProtKB-KW"/>
</dbReference>
<feature type="compositionally biased region" description="Low complexity" evidence="4">
    <location>
        <begin position="984"/>
        <end position="994"/>
    </location>
</feature>
<dbReference type="PANTHER" id="PTHR21567">
    <property type="entry name" value="CLASP"/>
    <property type="match status" value="1"/>
</dbReference>
<dbReference type="InterPro" id="IPR024395">
    <property type="entry name" value="CLASP_N_dom"/>
</dbReference>
<evidence type="ECO:0000256" key="3">
    <source>
        <dbReference type="ARBA" id="ARBA00023212"/>
    </source>
</evidence>
<feature type="domain" description="TOG" evidence="6">
    <location>
        <begin position="6"/>
        <end position="233"/>
    </location>
</feature>
<dbReference type="SMART" id="SM01349">
    <property type="entry name" value="TOG"/>
    <property type="match status" value="2"/>
</dbReference>
<feature type="region of interest" description="Disordered" evidence="4">
    <location>
        <begin position="1094"/>
        <end position="1119"/>
    </location>
</feature>
<keyword evidence="5" id="KW-0812">Transmembrane</keyword>
<dbReference type="InterPro" id="IPR011989">
    <property type="entry name" value="ARM-like"/>
</dbReference>
<dbReference type="GO" id="GO:0005876">
    <property type="term" value="C:spindle microtubule"/>
    <property type="evidence" value="ECO:0007669"/>
    <property type="project" value="TreeGrafter"/>
</dbReference>
<keyword evidence="2" id="KW-0963">Cytoplasm</keyword>
<evidence type="ECO:0000256" key="1">
    <source>
        <dbReference type="ARBA" id="ARBA00004245"/>
    </source>
</evidence>
<organism evidence="7 8">
    <name type="scientific">Cyprinus carpio</name>
    <name type="common">Common carp</name>
    <dbReference type="NCBI Taxonomy" id="7962"/>
    <lineage>
        <taxon>Eukaryota</taxon>
        <taxon>Metazoa</taxon>
        <taxon>Chordata</taxon>
        <taxon>Craniata</taxon>
        <taxon>Vertebrata</taxon>
        <taxon>Euteleostomi</taxon>
        <taxon>Actinopterygii</taxon>
        <taxon>Neopterygii</taxon>
        <taxon>Teleostei</taxon>
        <taxon>Ostariophysi</taxon>
        <taxon>Cypriniformes</taxon>
        <taxon>Cyprinidae</taxon>
        <taxon>Cyprininae</taxon>
        <taxon>Cyprinus</taxon>
    </lineage>
</organism>
<name>A0A8C2ERL1_CYPCA</name>
<feature type="compositionally biased region" description="Polar residues" evidence="4">
    <location>
        <begin position="564"/>
        <end position="573"/>
    </location>
</feature>
<feature type="region of interest" description="Disordered" evidence="4">
    <location>
        <begin position="980"/>
        <end position="1050"/>
    </location>
</feature>
<evidence type="ECO:0000256" key="5">
    <source>
        <dbReference type="SAM" id="Phobius"/>
    </source>
</evidence>
<feature type="compositionally biased region" description="Low complexity" evidence="4">
    <location>
        <begin position="730"/>
        <end position="744"/>
    </location>
</feature>
<dbReference type="Proteomes" id="UP000694701">
    <property type="component" value="Unplaced"/>
</dbReference>
<dbReference type="GO" id="GO:0090307">
    <property type="term" value="P:mitotic spindle assembly"/>
    <property type="evidence" value="ECO:0007669"/>
    <property type="project" value="TreeGrafter"/>
</dbReference>
<feature type="compositionally biased region" description="Polar residues" evidence="4">
    <location>
        <begin position="1005"/>
        <end position="1021"/>
    </location>
</feature>
<dbReference type="Pfam" id="PF21041">
    <property type="entry name" value="XMAP215_CLASP_TOG"/>
    <property type="match status" value="1"/>
</dbReference>
<dbReference type="InterPro" id="IPR016024">
    <property type="entry name" value="ARM-type_fold"/>
</dbReference>
<feature type="domain" description="TOG" evidence="6">
    <location>
        <begin position="750"/>
        <end position="987"/>
    </location>
</feature>
<dbReference type="PANTHER" id="PTHR21567:SF28">
    <property type="entry name" value="CLIP-ASSOCIATING PROTEIN 1"/>
    <property type="match status" value="1"/>
</dbReference>
<reference evidence="7" key="1">
    <citation type="submission" date="2025-08" db="UniProtKB">
        <authorList>
            <consortium name="Ensembl"/>
        </authorList>
    </citation>
    <scope>IDENTIFICATION</scope>
</reference>
<dbReference type="Pfam" id="PF21040">
    <property type="entry name" value="CEP104-like_TOG"/>
    <property type="match status" value="1"/>
</dbReference>
<dbReference type="InterPro" id="IPR034085">
    <property type="entry name" value="TOG"/>
</dbReference>
<dbReference type="GO" id="GO:0005815">
    <property type="term" value="C:microtubule organizing center"/>
    <property type="evidence" value="ECO:0007669"/>
    <property type="project" value="TreeGrafter"/>
</dbReference>
<accession>A0A8C2ERL1</accession>
<dbReference type="Pfam" id="PF12348">
    <property type="entry name" value="CLASP_N"/>
    <property type="match status" value="1"/>
</dbReference>
<evidence type="ECO:0000313" key="8">
    <source>
        <dbReference type="Proteomes" id="UP000694701"/>
    </source>
</evidence>
<dbReference type="Ensembl" id="ENSCCRT00020049095.1">
    <property type="protein sequence ID" value="ENSCCRP00020045021.1"/>
    <property type="gene ID" value="ENSCCRG00020019716.1"/>
</dbReference>
<comment type="subcellular location">
    <subcellularLocation>
        <location evidence="1">Cytoplasm</location>
        <location evidence="1">Cytoskeleton</location>
    </subcellularLocation>
</comment>
<feature type="compositionally biased region" description="Polar residues" evidence="4">
    <location>
        <begin position="617"/>
        <end position="628"/>
    </location>
</feature>
<feature type="compositionally biased region" description="Basic and acidic residues" evidence="4">
    <location>
        <begin position="1094"/>
        <end position="1108"/>
    </location>
</feature>
<feature type="region of interest" description="Disordered" evidence="4">
    <location>
        <begin position="711"/>
        <end position="749"/>
    </location>
</feature>